<organism evidence="1 2">
    <name type="scientific">Marinobacter manganoxydans MnI7-9</name>
    <dbReference type="NCBI Taxonomy" id="1094979"/>
    <lineage>
        <taxon>Bacteria</taxon>
        <taxon>Pseudomonadati</taxon>
        <taxon>Pseudomonadota</taxon>
        <taxon>Gammaproteobacteria</taxon>
        <taxon>Pseudomonadales</taxon>
        <taxon>Marinobacteraceae</taxon>
        <taxon>Marinobacter</taxon>
    </lineage>
</organism>
<protein>
    <submittedName>
        <fullName evidence="1">Uncharacterized protein</fullName>
    </submittedName>
</protein>
<dbReference type="AlphaFoldDB" id="G6YT80"/>
<dbReference type="Proteomes" id="UP000003208">
    <property type="component" value="Unassembled WGS sequence"/>
</dbReference>
<evidence type="ECO:0000313" key="2">
    <source>
        <dbReference type="Proteomes" id="UP000003208"/>
    </source>
</evidence>
<gene>
    <name evidence="1" type="ORF">KYE_10359</name>
</gene>
<dbReference type="EMBL" id="AGTR01000037">
    <property type="protein sequence ID" value="EHJ04531.1"/>
    <property type="molecule type" value="Genomic_DNA"/>
</dbReference>
<name>G6YT80_9GAMM</name>
<evidence type="ECO:0000313" key="1">
    <source>
        <dbReference type="EMBL" id="EHJ04531.1"/>
    </source>
</evidence>
<keyword evidence="2" id="KW-1185">Reference proteome</keyword>
<reference evidence="1 2" key="1">
    <citation type="journal article" date="2012" name="J. Bacteriol.">
        <title>Genome sequence of deep-sea manganese-oxidizing bacterium Marinobacter manganoxydans MnI7-9.</title>
        <authorList>
            <person name="Wang H."/>
            <person name="Li H."/>
            <person name="Shao Z."/>
            <person name="Liao S."/>
            <person name="Johnstone L."/>
            <person name="Rensing C."/>
            <person name="Wang G."/>
        </authorList>
    </citation>
    <scope>NUCLEOTIDE SEQUENCE [LARGE SCALE GENOMIC DNA]</scope>
    <source>
        <strain evidence="1 2">MnI7-9</strain>
    </source>
</reference>
<proteinExistence type="predicted"/>
<accession>G6YT80</accession>
<sequence>MGGNLQRFTHRPAQKASPPHLTSFGLEILETLLHWHYFRNQIVILCLHTTCSLEDQMLILLSGFLDWSRFFLSPQCFSRSRNKGLLE</sequence>
<dbReference type="PATRIC" id="fig|1094979.3.peg.2004"/>